<evidence type="ECO:0000259" key="3">
    <source>
        <dbReference type="Pfam" id="PF07486"/>
    </source>
</evidence>
<dbReference type="GO" id="GO:0016787">
    <property type="term" value="F:hydrolase activity"/>
    <property type="evidence" value="ECO:0007669"/>
    <property type="project" value="UniProtKB-KW"/>
</dbReference>
<comment type="caution">
    <text evidence="4">The sequence shown here is derived from an EMBL/GenBank/DDBJ whole genome shotgun (WGS) entry which is preliminary data.</text>
</comment>
<gene>
    <name evidence="4" type="ORF">FE782_13545</name>
</gene>
<feature type="domain" description="Cell wall hydrolase SleB" evidence="3">
    <location>
        <begin position="97"/>
        <end position="195"/>
    </location>
</feature>
<keyword evidence="5" id="KW-1185">Reference proteome</keyword>
<dbReference type="OrthoDB" id="9785345at2"/>
<keyword evidence="2" id="KW-0732">Signal</keyword>
<dbReference type="Gene3D" id="6.20.240.60">
    <property type="match status" value="1"/>
</dbReference>
<dbReference type="RefSeq" id="WP_138194630.1">
    <property type="nucleotide sequence ID" value="NZ_VCIW01000007.1"/>
</dbReference>
<evidence type="ECO:0000313" key="4">
    <source>
        <dbReference type="EMBL" id="TLS51920.1"/>
    </source>
</evidence>
<feature type="chain" id="PRO_5038665496" evidence="2">
    <location>
        <begin position="22"/>
        <end position="196"/>
    </location>
</feature>
<evidence type="ECO:0000256" key="2">
    <source>
        <dbReference type="SAM" id="SignalP"/>
    </source>
</evidence>
<dbReference type="Pfam" id="PF07486">
    <property type="entry name" value="Hydrolase_2"/>
    <property type="match status" value="1"/>
</dbReference>
<evidence type="ECO:0000256" key="1">
    <source>
        <dbReference type="SAM" id="MobiDB-lite"/>
    </source>
</evidence>
<feature type="signal peptide" evidence="2">
    <location>
        <begin position="1"/>
        <end position="21"/>
    </location>
</feature>
<organism evidence="4 5">
    <name type="scientific">Paenibacillus antri</name>
    <dbReference type="NCBI Taxonomy" id="2582848"/>
    <lineage>
        <taxon>Bacteria</taxon>
        <taxon>Bacillati</taxon>
        <taxon>Bacillota</taxon>
        <taxon>Bacilli</taxon>
        <taxon>Bacillales</taxon>
        <taxon>Paenibacillaceae</taxon>
        <taxon>Paenibacillus</taxon>
    </lineage>
</organism>
<feature type="compositionally biased region" description="Low complexity" evidence="1">
    <location>
        <begin position="69"/>
        <end position="79"/>
    </location>
</feature>
<dbReference type="EMBL" id="VCIW01000007">
    <property type="protein sequence ID" value="TLS51920.1"/>
    <property type="molecule type" value="Genomic_DNA"/>
</dbReference>
<reference evidence="4 5" key="1">
    <citation type="submission" date="2019-05" db="EMBL/GenBank/DDBJ databases">
        <authorList>
            <person name="Narsing Rao M.P."/>
            <person name="Li W.J."/>
        </authorList>
    </citation>
    <scope>NUCLEOTIDE SEQUENCE [LARGE SCALE GENOMIC DNA]</scope>
    <source>
        <strain evidence="4 5">SYSU_K30003</strain>
    </source>
</reference>
<name>A0A5R9GCW7_9BACL</name>
<protein>
    <submittedName>
        <fullName evidence="4">Cell wall hydrolase</fullName>
    </submittedName>
</protein>
<dbReference type="InterPro" id="IPR042047">
    <property type="entry name" value="SleB_dom1"/>
</dbReference>
<dbReference type="InterPro" id="IPR011105">
    <property type="entry name" value="Cell_wall_hydrolase_SleB"/>
</dbReference>
<feature type="region of interest" description="Disordered" evidence="1">
    <location>
        <begin position="47"/>
        <end position="80"/>
    </location>
</feature>
<dbReference type="AlphaFoldDB" id="A0A5R9GCW7"/>
<sequence>MNQAAVLTLLALILSNALVVANNEQSTGYENPVQHPVSSVEAIRTESGQEAGALESADNPTTANVAAGPPSVSSEPSDVSSEEVELLARIVSAEAKNEPYKGQVAVAAVVLNRVEEEGFGDSIEEVIYSKGQFQPVSNGTIHKEPVDSAYQAAEEALHGKDPTNGAIYFANMDIADHHPNPKAKKTVKIGDHTFYK</sequence>
<keyword evidence="4" id="KW-0378">Hydrolase</keyword>
<evidence type="ECO:0000313" key="5">
    <source>
        <dbReference type="Proteomes" id="UP000309676"/>
    </source>
</evidence>
<accession>A0A5R9GCW7</accession>
<dbReference type="Gene3D" id="1.10.10.2520">
    <property type="entry name" value="Cell wall hydrolase SleB, domain 1"/>
    <property type="match status" value="1"/>
</dbReference>
<dbReference type="Proteomes" id="UP000309676">
    <property type="component" value="Unassembled WGS sequence"/>
</dbReference>
<proteinExistence type="predicted"/>